<comment type="similarity">
    <text evidence="3">Belongs to the NOP53 family.</text>
</comment>
<keyword evidence="9" id="KW-1133">Transmembrane helix</keyword>
<dbReference type="GO" id="GO:0008097">
    <property type="term" value="F:5S rRNA binding"/>
    <property type="evidence" value="ECO:0007669"/>
    <property type="project" value="TreeGrafter"/>
</dbReference>
<accession>A0AA39HTW9</accession>
<comment type="subcellular location">
    <subcellularLocation>
        <location evidence="1">Nucleus</location>
        <location evidence="1">Nucleolus</location>
    </subcellularLocation>
    <subcellularLocation>
        <location evidence="2">Nucleus</location>
        <location evidence="2">Nucleoplasm</location>
    </subcellularLocation>
</comment>
<dbReference type="GO" id="GO:0005654">
    <property type="term" value="C:nucleoplasm"/>
    <property type="evidence" value="ECO:0007669"/>
    <property type="project" value="UniProtKB-SubCell"/>
</dbReference>
<feature type="compositionally biased region" description="Acidic residues" evidence="8">
    <location>
        <begin position="353"/>
        <end position="363"/>
    </location>
</feature>
<evidence type="ECO:0000313" key="11">
    <source>
        <dbReference type="Proteomes" id="UP001175271"/>
    </source>
</evidence>
<feature type="region of interest" description="Disordered" evidence="8">
    <location>
        <begin position="348"/>
        <end position="378"/>
    </location>
</feature>
<proteinExistence type="inferred from homology"/>
<organism evidence="10 11">
    <name type="scientific">Steinernema hermaphroditum</name>
    <dbReference type="NCBI Taxonomy" id="289476"/>
    <lineage>
        <taxon>Eukaryota</taxon>
        <taxon>Metazoa</taxon>
        <taxon>Ecdysozoa</taxon>
        <taxon>Nematoda</taxon>
        <taxon>Chromadorea</taxon>
        <taxon>Rhabditida</taxon>
        <taxon>Tylenchina</taxon>
        <taxon>Panagrolaimomorpha</taxon>
        <taxon>Strongyloidoidea</taxon>
        <taxon>Steinernematidae</taxon>
        <taxon>Steinernema</taxon>
    </lineage>
</organism>
<evidence type="ECO:0000256" key="2">
    <source>
        <dbReference type="ARBA" id="ARBA00004642"/>
    </source>
</evidence>
<evidence type="ECO:0000256" key="8">
    <source>
        <dbReference type="SAM" id="MobiDB-lite"/>
    </source>
</evidence>
<reference evidence="10" key="1">
    <citation type="submission" date="2023-06" db="EMBL/GenBank/DDBJ databases">
        <title>Genomic analysis of the entomopathogenic nematode Steinernema hermaphroditum.</title>
        <authorList>
            <person name="Schwarz E.M."/>
            <person name="Heppert J.K."/>
            <person name="Baniya A."/>
            <person name="Schwartz H.T."/>
            <person name="Tan C.-H."/>
            <person name="Antoshechkin I."/>
            <person name="Sternberg P.W."/>
            <person name="Goodrich-Blair H."/>
            <person name="Dillman A.R."/>
        </authorList>
    </citation>
    <scope>NUCLEOTIDE SEQUENCE</scope>
    <source>
        <strain evidence="10">PS9179</strain>
        <tissue evidence="10">Whole animal</tissue>
    </source>
</reference>
<dbReference type="GO" id="GO:0006364">
    <property type="term" value="P:rRNA processing"/>
    <property type="evidence" value="ECO:0007669"/>
    <property type="project" value="TreeGrafter"/>
</dbReference>
<dbReference type="PANTHER" id="PTHR14211:SF7">
    <property type="entry name" value="RIBOSOME BIOGENESIS PROTEIN NOP53"/>
    <property type="match status" value="1"/>
</dbReference>
<protein>
    <recommendedName>
        <fullName evidence="4">Ribosome biogenesis protein NOP53</fullName>
    </recommendedName>
</protein>
<comment type="caution">
    <text evidence="10">The sequence shown here is derived from an EMBL/GenBank/DDBJ whole genome shotgun (WGS) entry which is preliminary data.</text>
</comment>
<evidence type="ECO:0000256" key="5">
    <source>
        <dbReference type="ARBA" id="ARBA00022517"/>
    </source>
</evidence>
<feature type="transmembrane region" description="Helical" evidence="9">
    <location>
        <begin position="656"/>
        <end position="676"/>
    </location>
</feature>
<keyword evidence="5" id="KW-0690">Ribosome biogenesis</keyword>
<dbReference type="InterPro" id="IPR011687">
    <property type="entry name" value="Nop53/GLTSCR2"/>
</dbReference>
<evidence type="ECO:0000313" key="10">
    <source>
        <dbReference type="EMBL" id="KAK0411420.1"/>
    </source>
</evidence>
<dbReference type="GO" id="GO:0005730">
    <property type="term" value="C:nucleolus"/>
    <property type="evidence" value="ECO:0007669"/>
    <property type="project" value="UniProtKB-SubCell"/>
</dbReference>
<feature type="region of interest" description="Disordered" evidence="8">
    <location>
        <begin position="58"/>
        <end position="79"/>
    </location>
</feature>
<keyword evidence="11" id="KW-1185">Reference proteome</keyword>
<dbReference type="Pfam" id="PF07767">
    <property type="entry name" value="Nop53"/>
    <property type="match status" value="1"/>
</dbReference>
<evidence type="ECO:0000256" key="9">
    <source>
        <dbReference type="SAM" id="Phobius"/>
    </source>
</evidence>
<evidence type="ECO:0000256" key="3">
    <source>
        <dbReference type="ARBA" id="ARBA00008838"/>
    </source>
</evidence>
<evidence type="ECO:0000256" key="7">
    <source>
        <dbReference type="SAM" id="Coils"/>
    </source>
</evidence>
<name>A0AA39HTW9_9BILA</name>
<dbReference type="Proteomes" id="UP001175271">
    <property type="component" value="Unassembled WGS sequence"/>
</dbReference>
<evidence type="ECO:0000256" key="4">
    <source>
        <dbReference type="ARBA" id="ARBA00018339"/>
    </source>
</evidence>
<dbReference type="EMBL" id="JAUCMV010000003">
    <property type="protein sequence ID" value="KAK0411420.1"/>
    <property type="molecule type" value="Genomic_DNA"/>
</dbReference>
<evidence type="ECO:0000256" key="1">
    <source>
        <dbReference type="ARBA" id="ARBA00004604"/>
    </source>
</evidence>
<sequence>MREEAIEKEARMGRIMRLDDSKTEKKVRSVIDGCLGRKAENMASYVLLTSTATPKIPEVGSCGEKKEATSKHQPVGADRGIYSRGSQIKQGWRLLQRLSCVVDMGIPQGTTMSRPAKKRLAKNRKKHWKKGTDIAEVETYLHDKAHDEAHGGALAERLDDELFTIDKLPTAEKAAKKETVKQKAYMKRREERLKQMVKVEEPEPSERAQKKAQLEAKIKSKQTASVPVSRPKKVVESKGQYDLWETDLAPDVNMEDEDAVEHFLSQTKKKQPKMPGSMRHVSSLLPKVQIAMAGSSYNPTSEDYSEYVKQFAEEELKLQEQDAKLEKRMRLRDGDKYITAAEKLAEQMQGLESGDENDVDNDDEKAKGDADSAVEPNTIKPSNRIKTEKQRRVAKFEKLKLLLAKQEKSKKQLDNDVFKAPKLTKEIRKQLAKLEENAKLRRKRKAITKLTTRQKLGRGEFEKFEEPFLLEQELSSSLRTMQAPGGTTVLKDRLRSMQMRNLLPVPGDKPKRVLKKKLKAKLIEKRSVKEVVQGSKLRSEFLRRGAEGCSLYLRKCVLLLLLALNVFFSTRVSLAPTVVWPPEPQFLVVFLILRTTVGHEAPQFVVDQMVFLFNYTQNEFVYDFVPNRPTPSMLPRVLGPPACPSKRLAVKMIADIITSGFIIFAFAAFFDVYYLAFRAELHGVTFSQISALQP</sequence>
<dbReference type="PANTHER" id="PTHR14211">
    <property type="entry name" value="GLIOMA SUPPRESSOR CANDIDATE REGION GENE 2"/>
    <property type="match status" value="1"/>
</dbReference>
<dbReference type="AlphaFoldDB" id="A0AA39HTW9"/>
<keyword evidence="9" id="KW-0812">Transmembrane</keyword>
<keyword evidence="7" id="KW-0175">Coiled coil</keyword>
<keyword evidence="9" id="KW-0472">Membrane</keyword>
<feature type="coiled-coil region" evidence="7">
    <location>
        <begin position="396"/>
        <end position="444"/>
    </location>
</feature>
<gene>
    <name evidence="10" type="ORF">QR680_005645</name>
</gene>
<evidence type="ECO:0000256" key="6">
    <source>
        <dbReference type="ARBA" id="ARBA00023242"/>
    </source>
</evidence>
<keyword evidence="6" id="KW-0539">Nucleus</keyword>
<dbReference type="GO" id="GO:0000027">
    <property type="term" value="P:ribosomal large subunit assembly"/>
    <property type="evidence" value="ECO:0007669"/>
    <property type="project" value="TreeGrafter"/>
</dbReference>